<name>A0A1B0BTI6_9MUSC</name>
<dbReference type="STRING" id="67801.A0A1B0BTI6"/>
<organism evidence="1 2">
    <name type="scientific">Glossina palpalis gambiensis</name>
    <dbReference type="NCBI Taxonomy" id="67801"/>
    <lineage>
        <taxon>Eukaryota</taxon>
        <taxon>Metazoa</taxon>
        <taxon>Ecdysozoa</taxon>
        <taxon>Arthropoda</taxon>
        <taxon>Hexapoda</taxon>
        <taxon>Insecta</taxon>
        <taxon>Pterygota</taxon>
        <taxon>Neoptera</taxon>
        <taxon>Endopterygota</taxon>
        <taxon>Diptera</taxon>
        <taxon>Brachycera</taxon>
        <taxon>Muscomorpha</taxon>
        <taxon>Hippoboscoidea</taxon>
        <taxon>Glossinidae</taxon>
        <taxon>Glossina</taxon>
    </lineage>
</organism>
<accession>A0A1B0BTI6</accession>
<keyword evidence="2" id="KW-1185">Reference proteome</keyword>
<dbReference type="EnsemblMetazoa" id="GPPI040043-RA">
    <property type="protein sequence ID" value="GPPI040043-PA"/>
    <property type="gene ID" value="GPPI040043"/>
</dbReference>
<reference evidence="2" key="1">
    <citation type="submission" date="2015-01" db="EMBL/GenBank/DDBJ databases">
        <authorList>
            <person name="Aksoy S."/>
            <person name="Warren W."/>
            <person name="Wilson R.K."/>
        </authorList>
    </citation>
    <scope>NUCLEOTIDE SEQUENCE [LARGE SCALE GENOMIC DNA]</scope>
    <source>
        <strain evidence="2">IAEA</strain>
    </source>
</reference>
<evidence type="ECO:0000313" key="2">
    <source>
        <dbReference type="Proteomes" id="UP000092460"/>
    </source>
</evidence>
<dbReference type="AlphaFoldDB" id="A0A1B0BTI6"/>
<dbReference type="EMBL" id="JXJN01020187">
    <property type="status" value="NOT_ANNOTATED_CDS"/>
    <property type="molecule type" value="Genomic_DNA"/>
</dbReference>
<sequence length="234" mass="27117">MVKTSWSYSLRKEELSEICGSLDLDTKGTVEDMRKAMTAPIATPDLSTEQKAKLTELEAQYIPRMLQLPEGTVRGASPKCQAQERISCGAAMDRICKWSVRYDGESCALEFITLVEELCEVYDLPTDIMTRIIMELLHGKAAIWYRNNRRGLRRATELFSDAVQFIDRHFRLYFESQSQENDFNQFKVRSETITKATDDEENEIHMYDNLGVHLIFIAHCLVVFENLEHEYNVR</sequence>
<dbReference type="Proteomes" id="UP000092460">
    <property type="component" value="Unassembled WGS sequence"/>
</dbReference>
<evidence type="ECO:0008006" key="3">
    <source>
        <dbReference type="Google" id="ProtNLM"/>
    </source>
</evidence>
<evidence type="ECO:0000313" key="1">
    <source>
        <dbReference type="EnsemblMetazoa" id="GPPI040043-PA"/>
    </source>
</evidence>
<protein>
    <recommendedName>
        <fullName evidence="3">Retrotransposon gag domain-containing protein</fullName>
    </recommendedName>
</protein>
<reference evidence="1" key="2">
    <citation type="submission" date="2020-05" db="UniProtKB">
        <authorList>
            <consortium name="EnsemblMetazoa"/>
        </authorList>
    </citation>
    <scope>IDENTIFICATION</scope>
    <source>
        <strain evidence="1">IAEA</strain>
    </source>
</reference>
<proteinExistence type="predicted"/>
<dbReference type="VEuPathDB" id="VectorBase:GPPI040043"/>